<keyword evidence="1" id="KW-0812">Transmembrane</keyword>
<organism evidence="2 3">
    <name type="scientific">Candidatus Giovannonibacteria bacterium GW2011_GWA2_53_7</name>
    <dbReference type="NCBI Taxonomy" id="1618650"/>
    <lineage>
        <taxon>Bacteria</taxon>
        <taxon>Candidatus Giovannoniibacteriota</taxon>
    </lineage>
</organism>
<feature type="transmembrane region" description="Helical" evidence="1">
    <location>
        <begin position="142"/>
        <end position="162"/>
    </location>
</feature>
<sequence>MRPLVDLMNGLLLVIGAAWNYFILSLGWVNKQLTVQDWHKVGRKLRNWGVAILLVLLLAGILGGCGLYIGYFRNPAAGTVLMLLSAIMLVIIVSAFKVIEMALGLAIFTLLLAKSISINPALWTLQQGGKFIWQTGTWPIKFSWDAVTAVLKGALMFLGVDAEAIETLHKKRFNITPAKHGPWDEAKKRVDEMAAAARGISHAATIGFKYITAFIFSASFIIWTKWQFSPEGSAAIFTNPVFTGLALFVMIAFFVDKAIWEHRARMAKLTGDELERRKKSFKTSTKIAVICMAVILVFLEWRFQTVTNTSYYWIHMWSAEKVLENKEIDRRTQRIENLLDQRKIEGGKTYFLASKGKKNVFVIPKGGNGFPVAAADSLQPGKLLTFEVVHLEAEYFDEQLKQMFVIFTRYDEEGGFLIPNKYYAVLYKYAKTMNVNDLSDVTMQEEVSFCPSPPSIIYQGEEELDTGIRVKAGDVVTMKVTFEKLSYASDSYNGTVKGLAGTGTSALGTPKIPRGDRTKFVAPSLPVGAIIVHVPGYGQNGTEWTVAQQTMTFVIPPGKYLDKGRYKNKIIISSNSQRRYFTFVQDGRTKVMIEYALSSPPT</sequence>
<feature type="transmembrane region" description="Helical" evidence="1">
    <location>
        <begin position="285"/>
        <end position="303"/>
    </location>
</feature>
<evidence type="ECO:0000313" key="2">
    <source>
        <dbReference type="EMBL" id="KKW35226.1"/>
    </source>
</evidence>
<evidence type="ECO:0000256" key="1">
    <source>
        <dbReference type="SAM" id="Phobius"/>
    </source>
</evidence>
<gene>
    <name evidence="2" type="ORF">UY81_C0049G0012</name>
</gene>
<feature type="transmembrane region" description="Helical" evidence="1">
    <location>
        <begin position="103"/>
        <end position="122"/>
    </location>
</feature>
<feature type="transmembrane region" description="Helical" evidence="1">
    <location>
        <begin position="208"/>
        <end position="228"/>
    </location>
</feature>
<dbReference type="EMBL" id="LCRM01000049">
    <property type="protein sequence ID" value="KKW35226.1"/>
    <property type="molecule type" value="Genomic_DNA"/>
</dbReference>
<feature type="transmembrane region" description="Helical" evidence="1">
    <location>
        <begin position="77"/>
        <end position="96"/>
    </location>
</feature>
<name>A0A0G1XW84_9BACT</name>
<reference evidence="2 3" key="1">
    <citation type="journal article" date="2015" name="Nature">
        <title>rRNA introns, odd ribosomes, and small enigmatic genomes across a large radiation of phyla.</title>
        <authorList>
            <person name="Brown C.T."/>
            <person name="Hug L.A."/>
            <person name="Thomas B.C."/>
            <person name="Sharon I."/>
            <person name="Castelle C.J."/>
            <person name="Singh A."/>
            <person name="Wilkins M.J."/>
            <person name="Williams K.H."/>
            <person name="Banfield J.F."/>
        </authorList>
    </citation>
    <scope>NUCLEOTIDE SEQUENCE [LARGE SCALE GENOMIC DNA]</scope>
</reference>
<feature type="transmembrane region" description="Helical" evidence="1">
    <location>
        <begin position="50"/>
        <end position="71"/>
    </location>
</feature>
<dbReference type="AlphaFoldDB" id="A0A0G1XW84"/>
<protein>
    <submittedName>
        <fullName evidence="2">Uncharacterized protein</fullName>
    </submittedName>
</protein>
<comment type="caution">
    <text evidence="2">The sequence shown here is derived from an EMBL/GenBank/DDBJ whole genome shotgun (WGS) entry which is preliminary data.</text>
</comment>
<proteinExistence type="predicted"/>
<feature type="transmembrane region" description="Helical" evidence="1">
    <location>
        <begin position="234"/>
        <end position="255"/>
    </location>
</feature>
<feature type="transmembrane region" description="Helical" evidence="1">
    <location>
        <begin position="12"/>
        <end position="29"/>
    </location>
</feature>
<evidence type="ECO:0000313" key="3">
    <source>
        <dbReference type="Proteomes" id="UP000034290"/>
    </source>
</evidence>
<keyword evidence="1" id="KW-1133">Transmembrane helix</keyword>
<dbReference type="Proteomes" id="UP000034290">
    <property type="component" value="Unassembled WGS sequence"/>
</dbReference>
<keyword evidence="1" id="KW-0472">Membrane</keyword>
<accession>A0A0G1XW84</accession>